<protein>
    <submittedName>
        <fullName evidence="4">RbsD/FucU transporter</fullName>
    </submittedName>
</protein>
<dbReference type="InterPro" id="IPR007721">
    <property type="entry name" value="RbsD_FucU"/>
</dbReference>
<dbReference type="InterPro" id="IPR050443">
    <property type="entry name" value="RbsD/FucU_mutarotase"/>
</dbReference>
<keyword evidence="2" id="KW-0413">Isomerase</keyword>
<dbReference type="RefSeq" id="WP_000597257.1">
    <property type="nucleotide sequence ID" value="NZ_MYMK01000081.1"/>
</dbReference>
<dbReference type="InterPro" id="IPR023750">
    <property type="entry name" value="RbsD-like_sf"/>
</dbReference>
<evidence type="ECO:0000256" key="1">
    <source>
        <dbReference type="ARBA" id="ARBA00000223"/>
    </source>
</evidence>
<evidence type="ECO:0000256" key="3">
    <source>
        <dbReference type="ARBA" id="ARBA00036324"/>
    </source>
</evidence>
<dbReference type="Gene3D" id="3.40.1650.10">
    <property type="entry name" value="RbsD-like domain"/>
    <property type="match status" value="1"/>
</dbReference>
<dbReference type="AlphaFoldDB" id="A0A5V1ADK3"/>
<evidence type="ECO:0000313" key="4">
    <source>
        <dbReference type="EMBL" id="EBS9878488.1"/>
    </source>
</evidence>
<sequence>MIKSAIIHPQLISSLALCGHKTQILIADANYAFKSNAPKGVEIIYLNLAPGTIPATLILERLLEIINVEQATMMNWPTSFQNTIIDEYQACLPASCTISYLEREDFYNKVRSEMTLMVIASGETRCFANLLLTVAPVILD</sequence>
<dbReference type="EMBL" id="AAGXGX010000033">
    <property type="protein sequence ID" value="EBS9878488.1"/>
    <property type="molecule type" value="Genomic_DNA"/>
</dbReference>
<dbReference type="Pfam" id="PF05025">
    <property type="entry name" value="RbsD_FucU"/>
    <property type="match status" value="1"/>
</dbReference>
<dbReference type="GO" id="GO:0042806">
    <property type="term" value="F:fucose binding"/>
    <property type="evidence" value="ECO:0007669"/>
    <property type="project" value="TreeGrafter"/>
</dbReference>
<name>A0A5V1ADK3_SALER</name>
<accession>A0A5V1ADK3</accession>
<comment type="catalytic activity">
    <reaction evidence="1">
        <text>beta-D-ribopyranose = beta-D-ribofuranose</text>
        <dbReference type="Rhea" id="RHEA:25432"/>
        <dbReference type="ChEBI" id="CHEBI:27476"/>
        <dbReference type="ChEBI" id="CHEBI:47002"/>
        <dbReference type="EC" id="5.4.99.62"/>
    </reaction>
</comment>
<dbReference type="GO" id="GO:0006004">
    <property type="term" value="P:fucose metabolic process"/>
    <property type="evidence" value="ECO:0007669"/>
    <property type="project" value="TreeGrafter"/>
</dbReference>
<proteinExistence type="predicted"/>
<dbReference type="SUPFAM" id="SSF102546">
    <property type="entry name" value="RbsD-like"/>
    <property type="match status" value="1"/>
</dbReference>
<dbReference type="GO" id="GO:0036373">
    <property type="term" value="F:L-fucose mutarotase activity"/>
    <property type="evidence" value="ECO:0007669"/>
    <property type="project" value="UniProtKB-EC"/>
</dbReference>
<comment type="catalytic activity">
    <reaction evidence="3">
        <text>alpha-L-fucose = beta-L-fucose</text>
        <dbReference type="Rhea" id="RHEA:25580"/>
        <dbReference type="ChEBI" id="CHEBI:42548"/>
        <dbReference type="ChEBI" id="CHEBI:42589"/>
        <dbReference type="EC" id="5.1.3.29"/>
    </reaction>
</comment>
<dbReference type="PANTHER" id="PTHR31690">
    <property type="entry name" value="FUCOSE MUTAROTASE"/>
    <property type="match status" value="1"/>
</dbReference>
<reference evidence="4" key="1">
    <citation type="submission" date="2018-07" db="EMBL/GenBank/DDBJ databases">
        <authorList>
            <consortium name="GenomeTrakr network: Whole genome sequencing for foodborne pathogen traceback"/>
        </authorList>
    </citation>
    <scope>NUCLEOTIDE SEQUENCE</scope>
    <source>
        <strain evidence="4">CFSAN065048</strain>
    </source>
</reference>
<dbReference type="PANTHER" id="PTHR31690:SF4">
    <property type="entry name" value="FUCOSE MUTAROTASE"/>
    <property type="match status" value="1"/>
</dbReference>
<organism evidence="4">
    <name type="scientific">Salmonella enterica</name>
    <name type="common">Salmonella choleraesuis</name>
    <dbReference type="NCBI Taxonomy" id="28901"/>
    <lineage>
        <taxon>Bacteria</taxon>
        <taxon>Pseudomonadati</taxon>
        <taxon>Pseudomonadota</taxon>
        <taxon>Gammaproteobacteria</taxon>
        <taxon>Enterobacterales</taxon>
        <taxon>Enterobacteriaceae</taxon>
        <taxon>Salmonella</taxon>
    </lineage>
</organism>
<gene>
    <name evidence="4" type="ORF">CEJ02_23000</name>
</gene>
<dbReference type="GO" id="GO:0062193">
    <property type="term" value="F:D-ribose pyranase activity"/>
    <property type="evidence" value="ECO:0007669"/>
    <property type="project" value="UniProtKB-EC"/>
</dbReference>
<evidence type="ECO:0000256" key="2">
    <source>
        <dbReference type="ARBA" id="ARBA00023235"/>
    </source>
</evidence>
<comment type="caution">
    <text evidence="4">The sequence shown here is derived from an EMBL/GenBank/DDBJ whole genome shotgun (WGS) entry which is preliminary data.</text>
</comment>